<name>A0A8B8E5I1_CRAVI</name>
<comment type="similarity">
    <text evidence="2 12">Belongs to the ENDOU family.</text>
</comment>
<keyword evidence="8 12" id="KW-0694">RNA-binding</keyword>
<keyword evidence="12" id="KW-0732">Signal</keyword>
<keyword evidence="15" id="KW-1185">Reference proteome</keyword>
<keyword evidence="10 12" id="KW-0464">Manganese</keyword>
<keyword evidence="4 12" id="KW-0540">Nuclease</keyword>
<evidence type="ECO:0000256" key="9">
    <source>
        <dbReference type="ARBA" id="ARBA00023157"/>
    </source>
</evidence>
<feature type="signal peptide" evidence="12">
    <location>
        <begin position="1"/>
        <end position="17"/>
    </location>
</feature>
<dbReference type="PANTHER" id="PTHR12439">
    <property type="entry name" value="PLACENTAL PROTEIN 11-RELATED"/>
    <property type="match status" value="1"/>
</dbReference>
<dbReference type="InterPro" id="IPR018998">
    <property type="entry name" value="EndoU_C"/>
</dbReference>
<evidence type="ECO:0000256" key="3">
    <source>
        <dbReference type="ARBA" id="ARBA00011245"/>
    </source>
</evidence>
<dbReference type="InterPro" id="IPR039787">
    <property type="entry name" value="ENDOU"/>
</dbReference>
<protein>
    <recommendedName>
        <fullName evidence="12">Uridylate-specific endoribonuclease</fullName>
        <ecNumber evidence="12">4.6.1.-</ecNumber>
    </recommendedName>
</protein>
<keyword evidence="9" id="KW-1015">Disulfide bond</keyword>
<dbReference type="PROSITE" id="PS50958">
    <property type="entry name" value="SMB_2"/>
    <property type="match status" value="2"/>
</dbReference>
<reference evidence="16" key="2">
    <citation type="submission" date="2025-08" db="UniProtKB">
        <authorList>
            <consortium name="RefSeq"/>
        </authorList>
    </citation>
    <scope>IDENTIFICATION</scope>
    <source>
        <tissue evidence="16">Whole sample</tissue>
    </source>
</reference>
<dbReference type="Gene3D" id="4.10.410.20">
    <property type="match status" value="2"/>
</dbReference>
<evidence type="ECO:0000256" key="11">
    <source>
        <dbReference type="ARBA" id="ARBA00023239"/>
    </source>
</evidence>
<evidence type="ECO:0000256" key="5">
    <source>
        <dbReference type="ARBA" id="ARBA00022723"/>
    </source>
</evidence>
<evidence type="ECO:0000256" key="7">
    <source>
        <dbReference type="ARBA" id="ARBA00022801"/>
    </source>
</evidence>
<dbReference type="EC" id="4.6.1.-" evidence="12"/>
<dbReference type="GO" id="GO:0004521">
    <property type="term" value="F:RNA endonuclease activity"/>
    <property type="evidence" value="ECO:0007669"/>
    <property type="project" value="UniProtKB-UniRule"/>
</dbReference>
<dbReference type="SUPFAM" id="SSF90188">
    <property type="entry name" value="Somatomedin B domain"/>
    <property type="match status" value="2"/>
</dbReference>
<dbReference type="InterPro" id="IPR036024">
    <property type="entry name" value="Somatomedin_B-like_dom_sf"/>
</dbReference>
<dbReference type="PROSITE" id="PS51959">
    <property type="entry name" value="ENDOU"/>
    <property type="match status" value="1"/>
</dbReference>
<keyword evidence="7 12" id="KW-0378">Hydrolase</keyword>
<dbReference type="RefSeq" id="XP_022334621.1">
    <property type="nucleotide sequence ID" value="XM_022478913.1"/>
</dbReference>
<accession>A0A8B8E5I1</accession>
<evidence type="ECO:0000259" key="13">
    <source>
        <dbReference type="PROSITE" id="PS50958"/>
    </source>
</evidence>
<gene>
    <name evidence="16" type="primary">LOC111131407</name>
</gene>
<sequence>MWTIVFLLCAVTSSVWADSCAGRCGAGLDPSKTCQCNTQCTTFGDCCGDYYALCTQQTCNGRCNAALDNTKPCQCNSACVNYGDCCPDYQSRLARLPKVSGFHNWIQFYLEEKKGAINYQGWVSRSQPLNIVAARFTWNGLSKAKGSFFVGVSPEFDLAIYTACALTRPNSGCSFTMAGTSLNIQTYDVAHKSGLQVATAYPNI</sequence>
<comment type="cofactor">
    <cofactor evidence="1 12">
        <name>Mn(2+)</name>
        <dbReference type="ChEBI" id="CHEBI:29035"/>
    </cofactor>
</comment>
<organism evidence="15 16">
    <name type="scientific">Crassostrea virginica</name>
    <name type="common">Eastern oyster</name>
    <dbReference type="NCBI Taxonomy" id="6565"/>
    <lineage>
        <taxon>Eukaryota</taxon>
        <taxon>Metazoa</taxon>
        <taxon>Spiralia</taxon>
        <taxon>Lophotrochozoa</taxon>
        <taxon>Mollusca</taxon>
        <taxon>Bivalvia</taxon>
        <taxon>Autobranchia</taxon>
        <taxon>Pteriomorphia</taxon>
        <taxon>Ostreida</taxon>
        <taxon>Ostreoidea</taxon>
        <taxon>Ostreidae</taxon>
        <taxon>Crassostrea</taxon>
    </lineage>
</organism>
<evidence type="ECO:0000256" key="4">
    <source>
        <dbReference type="ARBA" id="ARBA00022722"/>
    </source>
</evidence>
<reference evidence="15" key="1">
    <citation type="submission" date="2024-06" db="UniProtKB">
        <authorList>
            <consortium name="RefSeq"/>
        </authorList>
    </citation>
    <scope>NUCLEOTIDE SEQUENCE [LARGE SCALE GENOMIC DNA]</scope>
</reference>
<keyword evidence="5 12" id="KW-0479">Metal-binding</keyword>
<evidence type="ECO:0000256" key="12">
    <source>
        <dbReference type="RuleBase" id="RU367085"/>
    </source>
</evidence>
<dbReference type="GeneID" id="111131407"/>
<dbReference type="GO" id="GO:0016787">
    <property type="term" value="F:hydrolase activity"/>
    <property type="evidence" value="ECO:0007669"/>
    <property type="project" value="UniProtKB-KW"/>
</dbReference>
<evidence type="ECO:0000313" key="15">
    <source>
        <dbReference type="Proteomes" id="UP000694844"/>
    </source>
</evidence>
<dbReference type="PANTHER" id="PTHR12439:SF42">
    <property type="entry name" value="ENDORIBONUCLEASE-RELATED"/>
    <property type="match status" value="1"/>
</dbReference>
<comment type="subunit">
    <text evidence="3 12">Monomer.</text>
</comment>
<dbReference type="PROSITE" id="PS00524">
    <property type="entry name" value="SMB_1"/>
    <property type="match status" value="1"/>
</dbReference>
<comment type="catalytic activity">
    <reaction evidence="12">
        <text>ribonucleotidyl-uridine-RNA = a 5'-end dephospho-uridine-RNA + a 3'-end 2',3'-cyclophospho-ribonucleotide-RNA</text>
        <dbReference type="Rhea" id="RHEA:67792"/>
        <dbReference type="Rhea" id="RHEA-COMP:10464"/>
        <dbReference type="Rhea" id="RHEA-COMP:17354"/>
        <dbReference type="Rhea" id="RHEA-COMP:17356"/>
        <dbReference type="ChEBI" id="CHEBI:83064"/>
        <dbReference type="ChEBI" id="CHEBI:173117"/>
        <dbReference type="ChEBI" id="CHEBI:173224"/>
    </reaction>
</comment>
<dbReference type="InterPro" id="IPR001212">
    <property type="entry name" value="Somatomedin_B_dom"/>
</dbReference>
<dbReference type="GO" id="GO:0003723">
    <property type="term" value="F:RNA binding"/>
    <property type="evidence" value="ECO:0007669"/>
    <property type="project" value="UniProtKB-UniRule"/>
</dbReference>
<evidence type="ECO:0000256" key="10">
    <source>
        <dbReference type="ARBA" id="ARBA00023211"/>
    </source>
</evidence>
<evidence type="ECO:0000256" key="2">
    <source>
        <dbReference type="ARBA" id="ARBA00010168"/>
    </source>
</evidence>
<evidence type="ECO:0000256" key="1">
    <source>
        <dbReference type="ARBA" id="ARBA00001936"/>
    </source>
</evidence>
<evidence type="ECO:0000313" key="16">
    <source>
        <dbReference type="RefSeq" id="XP_022334621.1"/>
    </source>
</evidence>
<dbReference type="InterPro" id="IPR037227">
    <property type="entry name" value="EndoU-like"/>
</dbReference>
<dbReference type="KEGG" id="cvn:111131407"/>
<dbReference type="Proteomes" id="UP000694844">
    <property type="component" value="Chromosome 1"/>
</dbReference>
<dbReference type="SMART" id="SM00201">
    <property type="entry name" value="SO"/>
    <property type="match status" value="2"/>
</dbReference>
<proteinExistence type="inferred from homology"/>
<feature type="domain" description="SMB" evidence="13">
    <location>
        <begin position="16"/>
        <end position="58"/>
    </location>
</feature>
<dbReference type="AlphaFoldDB" id="A0A8B8E5I1"/>
<dbReference type="CDD" id="cd21159">
    <property type="entry name" value="XendoU"/>
    <property type="match status" value="1"/>
</dbReference>
<dbReference type="SUPFAM" id="SSF142877">
    <property type="entry name" value="EndoU-like"/>
    <property type="match status" value="1"/>
</dbReference>
<keyword evidence="11" id="KW-0456">Lyase</keyword>
<dbReference type="OrthoDB" id="430326at2759"/>
<feature type="chain" id="PRO_5034858424" description="Uridylate-specific endoribonuclease" evidence="12">
    <location>
        <begin position="18"/>
        <end position="204"/>
    </location>
</feature>
<evidence type="ECO:0000259" key="14">
    <source>
        <dbReference type="PROSITE" id="PS51959"/>
    </source>
</evidence>
<feature type="domain" description="EndoU" evidence="14">
    <location>
        <begin position="1"/>
        <end position="204"/>
    </location>
</feature>
<feature type="domain" description="SMB" evidence="13">
    <location>
        <begin position="59"/>
        <end position="100"/>
    </location>
</feature>
<keyword evidence="6 12" id="KW-0255">Endonuclease</keyword>
<evidence type="ECO:0000256" key="8">
    <source>
        <dbReference type="ARBA" id="ARBA00022884"/>
    </source>
</evidence>
<dbReference type="Pfam" id="PF09412">
    <property type="entry name" value="XendoU"/>
    <property type="match status" value="1"/>
</dbReference>
<dbReference type="GO" id="GO:0046872">
    <property type="term" value="F:metal ion binding"/>
    <property type="evidence" value="ECO:0007669"/>
    <property type="project" value="UniProtKB-UniRule"/>
</dbReference>
<evidence type="ECO:0000256" key="6">
    <source>
        <dbReference type="ARBA" id="ARBA00022759"/>
    </source>
</evidence>
<dbReference type="Pfam" id="PF01033">
    <property type="entry name" value="Somatomedin_B"/>
    <property type="match status" value="2"/>
</dbReference>
<dbReference type="GO" id="GO:0016829">
    <property type="term" value="F:lyase activity"/>
    <property type="evidence" value="ECO:0007669"/>
    <property type="project" value="UniProtKB-KW"/>
</dbReference>